<sequence length="67" mass="7871">MKTTLYVDRKLLQEAMELAGFKSFTETIEAALKEFVRRKKLEKLAEALGRTELALDDRLLEELRRDE</sequence>
<proteinExistence type="predicted"/>
<evidence type="ECO:0000313" key="1">
    <source>
        <dbReference type="EMBL" id="RDV81832.1"/>
    </source>
</evidence>
<dbReference type="InterPro" id="IPR019239">
    <property type="entry name" value="VapB_antitoxin"/>
</dbReference>
<dbReference type="EMBL" id="QSLN01000014">
    <property type="protein sequence ID" value="RDV81832.1"/>
    <property type="molecule type" value="Genomic_DNA"/>
</dbReference>
<dbReference type="Proteomes" id="UP000256329">
    <property type="component" value="Unassembled WGS sequence"/>
</dbReference>
<gene>
    <name evidence="1" type="ORF">DXX99_08625</name>
</gene>
<evidence type="ECO:0000313" key="2">
    <source>
        <dbReference type="Proteomes" id="UP000256329"/>
    </source>
</evidence>
<keyword evidence="2" id="KW-1185">Reference proteome</keyword>
<organism evidence="1 2">
    <name type="scientific">Ammonifex thiophilus</name>
    <dbReference type="NCBI Taxonomy" id="444093"/>
    <lineage>
        <taxon>Bacteria</taxon>
        <taxon>Bacillati</taxon>
        <taxon>Bacillota</taxon>
        <taxon>Clostridia</taxon>
        <taxon>Thermoanaerobacterales</taxon>
        <taxon>Thermoanaerobacteraceae</taxon>
        <taxon>Ammonifex</taxon>
    </lineage>
</organism>
<reference evidence="1 2" key="1">
    <citation type="submission" date="2018-08" db="EMBL/GenBank/DDBJ databases">
        <title>Form III RuBisCO-mediated autotrophy in Thermodesulfobium bacteria.</title>
        <authorList>
            <person name="Toshchakov S.V."/>
            <person name="Kublanov I.V."/>
            <person name="Frolov E."/>
            <person name="Bonch-Osmolovskaya E.A."/>
            <person name="Tourova T.P."/>
            <person name="Chernych N.A."/>
            <person name="Lebedinsky A.V."/>
        </authorList>
    </citation>
    <scope>NUCLEOTIDE SEQUENCE [LARGE SCALE GENOMIC DNA]</scope>
    <source>
        <strain evidence="1 2">SR</strain>
    </source>
</reference>
<protein>
    <submittedName>
        <fullName evidence="1">Type II toxin-antitoxin system VapB family antitoxin</fullName>
    </submittedName>
</protein>
<dbReference type="RefSeq" id="WP_115793088.1">
    <property type="nucleotide sequence ID" value="NZ_QSLN01000014.1"/>
</dbReference>
<dbReference type="Pfam" id="PF09957">
    <property type="entry name" value="VapB_antitoxin"/>
    <property type="match status" value="1"/>
</dbReference>
<dbReference type="OrthoDB" id="9805830at2"/>
<dbReference type="AlphaFoldDB" id="A0A3D8P3R4"/>
<comment type="caution">
    <text evidence="1">The sequence shown here is derived from an EMBL/GenBank/DDBJ whole genome shotgun (WGS) entry which is preliminary data.</text>
</comment>
<name>A0A3D8P3R4_9THEO</name>
<accession>A0A3D8P3R4</accession>